<evidence type="ECO:0000313" key="3">
    <source>
        <dbReference type="Proteomes" id="UP000251402"/>
    </source>
</evidence>
<dbReference type="InterPro" id="IPR013423">
    <property type="entry name" value="CHP02594"/>
</dbReference>
<dbReference type="Gene3D" id="2.180.10.10">
    <property type="entry name" value="RHS repeat-associated core"/>
    <property type="match status" value="1"/>
</dbReference>
<dbReference type="InterPro" id="IPR045619">
    <property type="entry name" value="DUF6443"/>
</dbReference>
<evidence type="ECO:0000313" key="2">
    <source>
        <dbReference type="EMBL" id="QEM09118.1"/>
    </source>
</evidence>
<proteinExistence type="predicted"/>
<name>A0A5C1HWD0_9SPHI</name>
<feature type="domain" description="DUF6443" evidence="1">
    <location>
        <begin position="58"/>
        <end position="183"/>
    </location>
</feature>
<accession>A0A5C1HWD0</accession>
<keyword evidence="3" id="KW-1185">Reference proteome</keyword>
<gene>
    <name evidence="2" type="ORF">DEO27_003495</name>
</gene>
<sequence>MKNLIIFKGIMYRGSCIISLAVLTLFLLNNTAEGQTPGFVQQDIIKRQAVYTDADIPLLGIADRQVIRSYYDGLGQALQTIAVKSSPAGNDIIQPYAFNALGQQTISYLPYVATGSSGVYRPNALTTEQSAFYSNGLADKVADDSNPYSQVFYSDDPSQRLLLAGKVGNGYQVGQHSKNINYRSNNSGDGNIIVWSAAGANTGNYAATKLSVTEATDEDQKKVATFNDATGRLILKREYTETAGKYQDTYYIYNSAGQVSYVVPPKALDLMVTAGNYSLAQAGVNKLIFQYWYDNQGRVNQKLIPTKGLVNIIYDPLNRPVLVQDAQMATSYKWYYTKYDAKDHPVSSGVYTDPNHYSASAMQTAVNGNTTYNTYWYETRNSIALTGYYSNNTFPSSGITPLTYVYFDNYDMDMSGSDDYSYTSPGGLTGENAQTTATLRGVPTMTRKTTVGNGITAGTWLVCYTFYDSNGRPIQTKSNNQLTTTVSDSKTNVYDFAGSPTQTKVAKVVAGNTTSVITTIGYDPTRRVNSIDQSYNGGTAIRIASYVYNELGQLVEKNLGLINSGIIPQTLDLKATYSGTNAFVASQSITLSENFSVPAGSTFSASIQTNYLQSVDYRYNIRGNLISINNSKLSADNGTGYTNDDSNDLFGMQFLYDNADANIGNTAYYNGNLSAIKWMSKDGSGTSSVERSYKYTYDAANRYKGESYAERATASTGAFGSNVGGFDENVGLYDFNGNIQTLTRKSSTPGGSSVSTIDNLTYTYDVANPNQLKSVVDASGNSAGFVGGAGSYTYDAVGNLTADPYKVLGITYNDLNKTNVITVSSGTNRHLDYTYDASGALIRKQQYDNGVLGTTTDYIDGFVYIGNSLSYFPMPEGRVRNTGSSLKPEYIITDQQGNARISFEESATAGVPVVRQENSYYGTGMSMTSTTILPTSPNKTLYNGGSEWQNDYSNSPDYYQTLNRNYDAALGRFVAADPMAEETESMTVYQYANNNPIMMNDPDGDYAQSLYYSFMSNPGASVASPFSDPYFNAKMTTAFRLRGTDNMWNMDGGGNWLTNDVNGSGGGGSGPGSSCGSGCTLVYQAGANNNLMSTEELTYLLLKKNVGIDFITGKLTYYAPGGYSLDYARKGAGTVWVPYTINLNNAAQGNNQGQGGTPWVNFARSQLGVKEATGHNDGPDVDKYLATAGLSGTGLPWCGCFVNWSMKSAGITGRPKNPALALNWRDFGQKLNRPAFGSVGSRERKGGGHVGLIVATDADRPGWVVMLGGNQGDAVSYESFPISILKFNYPSGFVPSYTLPSMTGIPRGVRMQ</sequence>
<protein>
    <submittedName>
        <fullName evidence="2">TIGR02594 family protein</fullName>
    </submittedName>
</protein>
<organism evidence="2 3">
    <name type="scientific">Mucilaginibacter rubeus</name>
    <dbReference type="NCBI Taxonomy" id="2027860"/>
    <lineage>
        <taxon>Bacteria</taxon>
        <taxon>Pseudomonadati</taxon>
        <taxon>Bacteroidota</taxon>
        <taxon>Sphingobacteriia</taxon>
        <taxon>Sphingobacteriales</taxon>
        <taxon>Sphingobacteriaceae</taxon>
        <taxon>Mucilaginibacter</taxon>
    </lineage>
</organism>
<dbReference type="OrthoDB" id="1191296at2"/>
<dbReference type="NCBIfam" id="TIGR02594">
    <property type="entry name" value="TIGR02594 family protein"/>
    <property type="match status" value="1"/>
</dbReference>
<dbReference type="InterPro" id="IPR022385">
    <property type="entry name" value="Rhs_assc_core"/>
</dbReference>
<dbReference type="KEGG" id="mrub:DEO27_003495"/>
<dbReference type="NCBIfam" id="TIGR03696">
    <property type="entry name" value="Rhs_assc_core"/>
    <property type="match status" value="1"/>
</dbReference>
<dbReference type="Proteomes" id="UP000251402">
    <property type="component" value="Chromosome"/>
</dbReference>
<dbReference type="Pfam" id="PF20041">
    <property type="entry name" value="DUF6443"/>
    <property type="match status" value="1"/>
</dbReference>
<evidence type="ECO:0000259" key="1">
    <source>
        <dbReference type="Pfam" id="PF20041"/>
    </source>
</evidence>
<reference evidence="2" key="1">
    <citation type="submission" date="2019-08" db="EMBL/GenBank/DDBJ databases">
        <title>Comparative genome analysis confer to the adaptation heavy metal polluted environment.</title>
        <authorList>
            <person name="Li Y."/>
        </authorList>
    </citation>
    <scope>NUCLEOTIDE SEQUENCE [LARGE SCALE GENOMIC DNA]</scope>
    <source>
        <strain evidence="2">P1</strain>
    </source>
</reference>
<dbReference type="EMBL" id="CP043450">
    <property type="protein sequence ID" value="QEM09118.1"/>
    <property type="molecule type" value="Genomic_DNA"/>
</dbReference>